<dbReference type="Proteomes" id="UP000095287">
    <property type="component" value="Unplaced"/>
</dbReference>
<sequence>MKLILCSLVIRWEVKEINNRVHLCTRFLGNHAMLTSINKSKENTNSYIFVTLYFLSLSLFRNFYTELVTSCYEFVCTLSCVLFPVILIWTHPKLKIIVLKRFARFGCKKFQIEPADHELTQTINNLPLIMRPDANHQKQLYFDELQKSWQ</sequence>
<dbReference type="Pfam" id="PF03125">
    <property type="entry name" value="Sre"/>
    <property type="match status" value="1"/>
</dbReference>
<dbReference type="AlphaFoldDB" id="A0A1I7ZJ92"/>
<name>A0A1I7ZJ92_9BILA</name>
<dbReference type="InterPro" id="IPR004151">
    <property type="entry name" value="7TM_GPCR_serpentine_rcpt_Sre"/>
</dbReference>
<evidence type="ECO:0000313" key="2">
    <source>
        <dbReference type="Proteomes" id="UP000095287"/>
    </source>
</evidence>
<accession>A0A1I7ZJ92</accession>
<dbReference type="WBParaSite" id="L893_g27101.t1">
    <property type="protein sequence ID" value="L893_g27101.t1"/>
    <property type="gene ID" value="L893_g27101"/>
</dbReference>
<dbReference type="GO" id="GO:0007606">
    <property type="term" value="P:sensory perception of chemical stimulus"/>
    <property type="evidence" value="ECO:0007669"/>
    <property type="project" value="InterPro"/>
</dbReference>
<comment type="similarity">
    <text evidence="1">Belongs to the nematode receptor-like protein sre family.</text>
</comment>
<proteinExistence type="inferred from homology"/>
<protein>
    <submittedName>
        <fullName evidence="3">Uncharacterized protein</fullName>
    </submittedName>
</protein>
<reference evidence="3" key="1">
    <citation type="submission" date="2016-11" db="UniProtKB">
        <authorList>
            <consortium name="WormBaseParasite"/>
        </authorList>
    </citation>
    <scope>IDENTIFICATION</scope>
</reference>
<dbReference type="GO" id="GO:0016020">
    <property type="term" value="C:membrane"/>
    <property type="evidence" value="ECO:0007669"/>
    <property type="project" value="InterPro"/>
</dbReference>
<keyword evidence="2" id="KW-1185">Reference proteome</keyword>
<evidence type="ECO:0000256" key="1">
    <source>
        <dbReference type="ARBA" id="ARBA00006803"/>
    </source>
</evidence>
<evidence type="ECO:0000313" key="3">
    <source>
        <dbReference type="WBParaSite" id="L893_g27101.t1"/>
    </source>
</evidence>
<organism evidence="2 3">
    <name type="scientific">Steinernema glaseri</name>
    <dbReference type="NCBI Taxonomy" id="37863"/>
    <lineage>
        <taxon>Eukaryota</taxon>
        <taxon>Metazoa</taxon>
        <taxon>Ecdysozoa</taxon>
        <taxon>Nematoda</taxon>
        <taxon>Chromadorea</taxon>
        <taxon>Rhabditida</taxon>
        <taxon>Tylenchina</taxon>
        <taxon>Panagrolaimomorpha</taxon>
        <taxon>Strongyloidoidea</taxon>
        <taxon>Steinernematidae</taxon>
        <taxon>Steinernema</taxon>
    </lineage>
</organism>